<dbReference type="InterPro" id="IPR020904">
    <property type="entry name" value="Sc_DH/Rdtase_CS"/>
</dbReference>
<dbReference type="SUPFAM" id="SSF51735">
    <property type="entry name" value="NAD(P)-binding Rossmann-fold domains"/>
    <property type="match status" value="1"/>
</dbReference>
<evidence type="ECO:0000256" key="4">
    <source>
        <dbReference type="RuleBase" id="RU000363"/>
    </source>
</evidence>
<dbReference type="Proteomes" id="UP000241462">
    <property type="component" value="Unassembled WGS sequence"/>
</dbReference>
<keyword evidence="2" id="KW-0521">NADP</keyword>
<dbReference type="InParanoid" id="A0A2T3A258"/>
<evidence type="ECO:0000313" key="5">
    <source>
        <dbReference type="EMBL" id="PSR81484.1"/>
    </source>
</evidence>
<dbReference type="GO" id="GO:0004806">
    <property type="term" value="F:triacylglycerol lipase activity"/>
    <property type="evidence" value="ECO:0007669"/>
    <property type="project" value="TreeGrafter"/>
</dbReference>
<dbReference type="GO" id="GO:0005811">
    <property type="term" value="C:lipid droplet"/>
    <property type="evidence" value="ECO:0007669"/>
    <property type="project" value="TreeGrafter"/>
</dbReference>
<dbReference type="GO" id="GO:0000140">
    <property type="term" value="F:acylglycerone-phosphate reductase (NADP+) activity"/>
    <property type="evidence" value="ECO:0007669"/>
    <property type="project" value="TreeGrafter"/>
</dbReference>
<dbReference type="PRINTS" id="PR00081">
    <property type="entry name" value="GDHRDH"/>
</dbReference>
<name>A0A2T3A258_9PEZI</name>
<dbReference type="OrthoDB" id="2102561at2759"/>
<keyword evidence="6" id="KW-1185">Reference proteome</keyword>
<dbReference type="AlphaFoldDB" id="A0A2T3A258"/>
<comment type="similarity">
    <text evidence="1 4">Belongs to the short-chain dehydrogenases/reductases (SDR) family.</text>
</comment>
<evidence type="ECO:0000256" key="1">
    <source>
        <dbReference type="ARBA" id="ARBA00006484"/>
    </source>
</evidence>
<dbReference type="PANTHER" id="PTHR44169">
    <property type="entry name" value="NADPH-DEPENDENT 1-ACYLDIHYDROXYACETONE PHOSPHATE REDUCTASE"/>
    <property type="match status" value="1"/>
</dbReference>
<evidence type="ECO:0000256" key="3">
    <source>
        <dbReference type="ARBA" id="ARBA00023002"/>
    </source>
</evidence>
<dbReference type="PROSITE" id="PS00061">
    <property type="entry name" value="ADH_SHORT"/>
    <property type="match status" value="1"/>
</dbReference>
<reference evidence="5 6" key="1">
    <citation type="journal article" date="2018" name="Mycol. Prog.">
        <title>Coniella lustricola, a new species from submerged detritus.</title>
        <authorList>
            <person name="Raudabaugh D.B."/>
            <person name="Iturriaga T."/>
            <person name="Carver A."/>
            <person name="Mondo S."/>
            <person name="Pangilinan J."/>
            <person name="Lipzen A."/>
            <person name="He G."/>
            <person name="Amirebrahimi M."/>
            <person name="Grigoriev I.V."/>
            <person name="Miller A.N."/>
        </authorList>
    </citation>
    <scope>NUCLEOTIDE SEQUENCE [LARGE SCALE GENOMIC DNA]</scope>
    <source>
        <strain evidence="5 6">B22-T-1</strain>
    </source>
</reference>
<protein>
    <recommendedName>
        <fullName evidence="7">Short-chain dehydrogenase/reductase</fullName>
    </recommendedName>
</protein>
<dbReference type="GO" id="GO:0005783">
    <property type="term" value="C:endoplasmic reticulum"/>
    <property type="evidence" value="ECO:0007669"/>
    <property type="project" value="TreeGrafter"/>
</dbReference>
<dbReference type="InterPro" id="IPR036291">
    <property type="entry name" value="NAD(P)-bd_dom_sf"/>
</dbReference>
<dbReference type="Gene3D" id="3.40.50.720">
    <property type="entry name" value="NAD(P)-binding Rossmann-like Domain"/>
    <property type="match status" value="1"/>
</dbReference>
<sequence length="292" mass="31956">MANNVAYKNFVLITGCSKGGLGYALAEAFVNKGYFVFATARDPSKARDLLSHSDRNNIRILSLDVTSQESINDCFTHVEAATAGRGLNVLVNNAGIGYVMPLLDTSIEESKRLFEINVWGMLAVTQKFSPLLIDAKGTILNISSLAGAVRMAWQGVYNSSKASLTFLSETLRIEMKPFGVRVVTAMVGEVATEFYAHTQTSSFSLPKESLYQEIRDIIGKQSRGELQVDNETAESTAYKIVEDVVAGKTGQIWHGGVAGTAKYASWLLPSRLFEWILHRGRGVYDLKSPVSD</sequence>
<dbReference type="InterPro" id="IPR002347">
    <property type="entry name" value="SDR_fam"/>
</dbReference>
<dbReference type="GO" id="GO:0006654">
    <property type="term" value="P:phosphatidic acid biosynthetic process"/>
    <property type="evidence" value="ECO:0007669"/>
    <property type="project" value="TreeGrafter"/>
</dbReference>
<evidence type="ECO:0000256" key="2">
    <source>
        <dbReference type="ARBA" id="ARBA00022857"/>
    </source>
</evidence>
<dbReference type="PRINTS" id="PR00080">
    <property type="entry name" value="SDRFAMILY"/>
</dbReference>
<dbReference type="EMBL" id="KZ678501">
    <property type="protein sequence ID" value="PSR81484.1"/>
    <property type="molecule type" value="Genomic_DNA"/>
</dbReference>
<gene>
    <name evidence="5" type="ORF">BD289DRAFT_413058</name>
</gene>
<proteinExistence type="inferred from homology"/>
<dbReference type="Pfam" id="PF00106">
    <property type="entry name" value="adh_short"/>
    <property type="match status" value="1"/>
</dbReference>
<dbReference type="PANTHER" id="PTHR44169:SF6">
    <property type="entry name" value="NADPH-DEPENDENT 1-ACYLDIHYDROXYACETONE PHOSPHATE REDUCTASE"/>
    <property type="match status" value="1"/>
</dbReference>
<dbReference type="FunCoup" id="A0A2T3A258">
    <property type="interactions" value="235"/>
</dbReference>
<dbReference type="GO" id="GO:0019433">
    <property type="term" value="P:triglyceride catabolic process"/>
    <property type="evidence" value="ECO:0007669"/>
    <property type="project" value="TreeGrafter"/>
</dbReference>
<organism evidence="5 6">
    <name type="scientific">Coniella lustricola</name>
    <dbReference type="NCBI Taxonomy" id="2025994"/>
    <lineage>
        <taxon>Eukaryota</taxon>
        <taxon>Fungi</taxon>
        <taxon>Dikarya</taxon>
        <taxon>Ascomycota</taxon>
        <taxon>Pezizomycotina</taxon>
        <taxon>Sordariomycetes</taxon>
        <taxon>Sordariomycetidae</taxon>
        <taxon>Diaporthales</taxon>
        <taxon>Schizoparmaceae</taxon>
        <taxon>Coniella</taxon>
    </lineage>
</organism>
<dbReference type="STRING" id="2025994.A0A2T3A258"/>
<keyword evidence="3" id="KW-0560">Oxidoreductase</keyword>
<evidence type="ECO:0000313" key="6">
    <source>
        <dbReference type="Proteomes" id="UP000241462"/>
    </source>
</evidence>
<evidence type="ECO:0008006" key="7">
    <source>
        <dbReference type="Google" id="ProtNLM"/>
    </source>
</evidence>
<accession>A0A2T3A258</accession>